<dbReference type="GO" id="GO:0009055">
    <property type="term" value="F:electron transfer activity"/>
    <property type="evidence" value="ECO:0007669"/>
    <property type="project" value="UniProtKB-UniRule"/>
</dbReference>
<dbReference type="PROSITE" id="PS00198">
    <property type="entry name" value="4FE4S_FER_1"/>
    <property type="match status" value="1"/>
</dbReference>
<dbReference type="GO" id="GO:0005506">
    <property type="term" value="F:iron ion binding"/>
    <property type="evidence" value="ECO:0007669"/>
    <property type="project" value="UniProtKB-UniRule"/>
</dbReference>
<keyword evidence="4 6" id="KW-0408">Iron</keyword>
<accession>A0A7C3RL83</accession>
<protein>
    <recommendedName>
        <fullName evidence="6">Ferredoxin</fullName>
    </recommendedName>
</protein>
<evidence type="ECO:0000256" key="4">
    <source>
        <dbReference type="ARBA" id="ARBA00023004"/>
    </source>
</evidence>
<organism evidence="8">
    <name type="scientific">Dictyoglomus thermophilum</name>
    <dbReference type="NCBI Taxonomy" id="14"/>
    <lineage>
        <taxon>Bacteria</taxon>
        <taxon>Pseudomonadati</taxon>
        <taxon>Dictyoglomota</taxon>
        <taxon>Dictyoglomia</taxon>
        <taxon>Dictyoglomales</taxon>
        <taxon>Dictyoglomaceae</taxon>
        <taxon>Dictyoglomus</taxon>
    </lineage>
</organism>
<name>A0A7C3RL83_DICTH</name>
<dbReference type="InterPro" id="IPR017896">
    <property type="entry name" value="4Fe4S_Fe-S-bd"/>
</dbReference>
<evidence type="ECO:0000256" key="3">
    <source>
        <dbReference type="ARBA" id="ARBA00022982"/>
    </source>
</evidence>
<sequence length="61" mass="6180">MSVPNVNRELCIGCGVCASLCPDVFEIDSEGKAVVREGADCESAGCCQDAADSCPVGAITL</sequence>
<dbReference type="AlphaFoldDB" id="A0A7C3RL83"/>
<dbReference type="PRINTS" id="PR00352">
    <property type="entry name" value="3FE4SFRDOXIN"/>
</dbReference>
<dbReference type="Pfam" id="PF13370">
    <property type="entry name" value="Fer4_13"/>
    <property type="match status" value="1"/>
</dbReference>
<comment type="caution">
    <text evidence="8">The sequence shown here is derived from an EMBL/GenBank/DDBJ whole genome shotgun (WGS) entry which is preliminary data.</text>
</comment>
<evidence type="ECO:0000256" key="6">
    <source>
        <dbReference type="RuleBase" id="RU368020"/>
    </source>
</evidence>
<dbReference type="PANTHER" id="PTHR36923">
    <property type="entry name" value="FERREDOXIN"/>
    <property type="match status" value="1"/>
</dbReference>
<feature type="domain" description="4Fe-4S ferredoxin-type" evidence="7">
    <location>
        <begin position="2"/>
        <end position="30"/>
    </location>
</feature>
<gene>
    <name evidence="8" type="ORF">ENW00_02320</name>
</gene>
<dbReference type="SUPFAM" id="SSF54862">
    <property type="entry name" value="4Fe-4S ferredoxins"/>
    <property type="match status" value="1"/>
</dbReference>
<comment type="function">
    <text evidence="6">Ferredoxins are iron-sulfur proteins that transfer electrons in a wide variety of metabolic reactions.</text>
</comment>
<evidence type="ECO:0000313" key="8">
    <source>
        <dbReference type="EMBL" id="HFX12976.1"/>
    </source>
</evidence>
<keyword evidence="1 6" id="KW-0813">Transport</keyword>
<dbReference type="InterPro" id="IPR001080">
    <property type="entry name" value="3Fe4S_ferredoxin"/>
</dbReference>
<proteinExistence type="predicted"/>
<dbReference type="EMBL" id="DTIN01000009">
    <property type="protein sequence ID" value="HFX12976.1"/>
    <property type="molecule type" value="Genomic_DNA"/>
</dbReference>
<keyword evidence="2 6" id="KW-0479">Metal-binding</keyword>
<dbReference type="Gene3D" id="3.30.70.20">
    <property type="match status" value="1"/>
</dbReference>
<dbReference type="PROSITE" id="PS51379">
    <property type="entry name" value="4FE4S_FER_2"/>
    <property type="match status" value="1"/>
</dbReference>
<evidence type="ECO:0000256" key="1">
    <source>
        <dbReference type="ARBA" id="ARBA00022448"/>
    </source>
</evidence>
<dbReference type="GO" id="GO:0051536">
    <property type="term" value="F:iron-sulfur cluster binding"/>
    <property type="evidence" value="ECO:0007669"/>
    <property type="project" value="UniProtKB-KW"/>
</dbReference>
<evidence type="ECO:0000259" key="7">
    <source>
        <dbReference type="PROSITE" id="PS51379"/>
    </source>
</evidence>
<evidence type="ECO:0000256" key="2">
    <source>
        <dbReference type="ARBA" id="ARBA00022723"/>
    </source>
</evidence>
<dbReference type="PANTHER" id="PTHR36923:SF3">
    <property type="entry name" value="FERREDOXIN"/>
    <property type="match status" value="1"/>
</dbReference>
<keyword evidence="3 6" id="KW-0249">Electron transport</keyword>
<keyword evidence="5 6" id="KW-0411">Iron-sulfur</keyword>
<dbReference type="InterPro" id="IPR051269">
    <property type="entry name" value="Fe-S_cluster_ET"/>
</dbReference>
<dbReference type="InterPro" id="IPR017900">
    <property type="entry name" value="4Fe4S_Fe_S_CS"/>
</dbReference>
<reference evidence="8" key="1">
    <citation type="journal article" date="2020" name="mSystems">
        <title>Genome- and Community-Level Interaction Insights into Carbon Utilization and Element Cycling Functions of Hydrothermarchaeota in Hydrothermal Sediment.</title>
        <authorList>
            <person name="Zhou Z."/>
            <person name="Liu Y."/>
            <person name="Xu W."/>
            <person name="Pan J."/>
            <person name="Luo Z.H."/>
            <person name="Li M."/>
        </authorList>
    </citation>
    <scope>NUCLEOTIDE SEQUENCE [LARGE SCALE GENOMIC DNA]</scope>
    <source>
        <strain evidence="8">SpSt-81</strain>
    </source>
</reference>
<evidence type="ECO:0000256" key="5">
    <source>
        <dbReference type="ARBA" id="ARBA00023014"/>
    </source>
</evidence>